<organism evidence="2 3">
    <name type="scientific">Tegillarca granosa</name>
    <name type="common">Malaysian cockle</name>
    <name type="synonym">Anadara granosa</name>
    <dbReference type="NCBI Taxonomy" id="220873"/>
    <lineage>
        <taxon>Eukaryota</taxon>
        <taxon>Metazoa</taxon>
        <taxon>Spiralia</taxon>
        <taxon>Lophotrochozoa</taxon>
        <taxon>Mollusca</taxon>
        <taxon>Bivalvia</taxon>
        <taxon>Autobranchia</taxon>
        <taxon>Pteriomorphia</taxon>
        <taxon>Arcoida</taxon>
        <taxon>Arcoidea</taxon>
        <taxon>Arcidae</taxon>
        <taxon>Tegillarca</taxon>
    </lineage>
</organism>
<name>A0ABQ9FF58_TEGGR</name>
<dbReference type="Gene3D" id="3.90.230.10">
    <property type="entry name" value="Creatinase/methionine aminopeptidase superfamily"/>
    <property type="match status" value="1"/>
</dbReference>
<evidence type="ECO:0000313" key="3">
    <source>
        <dbReference type="Proteomes" id="UP001217089"/>
    </source>
</evidence>
<gene>
    <name evidence="2" type="ORF">KUTeg_007406</name>
</gene>
<accession>A0ABQ9FF58</accession>
<dbReference type="Pfam" id="PF00557">
    <property type="entry name" value="Peptidase_M24"/>
    <property type="match status" value="1"/>
</dbReference>
<evidence type="ECO:0000259" key="1">
    <source>
        <dbReference type="Pfam" id="PF00557"/>
    </source>
</evidence>
<comment type="caution">
    <text evidence="2">The sequence shown here is derived from an EMBL/GenBank/DDBJ whole genome shotgun (WGS) entry which is preliminary data.</text>
</comment>
<dbReference type="SUPFAM" id="SSF55920">
    <property type="entry name" value="Creatinase/aminopeptidase"/>
    <property type="match status" value="1"/>
</dbReference>
<dbReference type="Proteomes" id="UP001217089">
    <property type="component" value="Unassembled WGS sequence"/>
</dbReference>
<sequence length="169" mass="18905">MFNLRGSDFTYFPGFYSHAIVERTQNFTRLYIHDHVRKLTENPTDNMTFVTVAEHLNTGDSGSCASKLGLCVEVIKNNFYSSSSTQQLHNRGMSFPTISASGPNSAVIHYEPSTETNRNITVNEIYLLDSGGQDGTTDITRTFHFGTPTDFQKVILTVLTTAHNYEHVS</sequence>
<feature type="domain" description="Peptidase M24" evidence="1">
    <location>
        <begin position="86"/>
        <end position="164"/>
    </location>
</feature>
<reference evidence="2 3" key="1">
    <citation type="submission" date="2022-12" db="EMBL/GenBank/DDBJ databases">
        <title>Chromosome-level genome of Tegillarca granosa.</title>
        <authorList>
            <person name="Kim J."/>
        </authorList>
    </citation>
    <scope>NUCLEOTIDE SEQUENCE [LARGE SCALE GENOMIC DNA]</scope>
    <source>
        <strain evidence="2">Teg-2019</strain>
        <tissue evidence="2">Adductor muscle</tissue>
    </source>
</reference>
<dbReference type="InterPro" id="IPR036005">
    <property type="entry name" value="Creatinase/aminopeptidase-like"/>
</dbReference>
<dbReference type="PANTHER" id="PTHR43763:SF6">
    <property type="entry name" value="XAA-PRO AMINOPEPTIDASE 1"/>
    <property type="match status" value="1"/>
</dbReference>
<dbReference type="InterPro" id="IPR050422">
    <property type="entry name" value="X-Pro_aminopeptidase_P"/>
</dbReference>
<dbReference type="EMBL" id="JARBDR010000337">
    <property type="protein sequence ID" value="KAJ8315256.1"/>
    <property type="molecule type" value="Genomic_DNA"/>
</dbReference>
<keyword evidence="3" id="KW-1185">Reference proteome</keyword>
<dbReference type="PANTHER" id="PTHR43763">
    <property type="entry name" value="XAA-PRO AMINOPEPTIDASE 1"/>
    <property type="match status" value="1"/>
</dbReference>
<dbReference type="InterPro" id="IPR000994">
    <property type="entry name" value="Pept_M24"/>
</dbReference>
<evidence type="ECO:0000313" key="2">
    <source>
        <dbReference type="EMBL" id="KAJ8315256.1"/>
    </source>
</evidence>
<protein>
    <recommendedName>
        <fullName evidence="1">Peptidase M24 domain-containing protein</fullName>
    </recommendedName>
</protein>
<proteinExistence type="predicted"/>